<feature type="region of interest" description="Disordered" evidence="1">
    <location>
        <begin position="219"/>
        <end position="241"/>
    </location>
</feature>
<protein>
    <submittedName>
        <fullName evidence="2">Uncharacterized protein</fullName>
    </submittedName>
</protein>
<keyword evidence="3" id="KW-1185">Reference proteome</keyword>
<sequence>MGATTDAVPLCLPFSLFFFSPLFTRCIKVSSFILSSLPFPCRVEPDGARCERTNRLVDDAQDVSCGQQGRNAAIGVGIRAAAGVPQVLRAGRCAPARDTAEGGAAHRPPRRGHCRGRRFCVADGAAGAAGDPPHGGAPGRAAARRDRRTGTLRGAARPLADGRELPGDQGGVLRLHRQQRSLLVRVQRSARARWLQHQRGAAHQRQAVHDWVGGEDAVPRAECERDTVGGTARRAERGGGR</sequence>
<feature type="region of interest" description="Disordered" evidence="1">
    <location>
        <begin position="125"/>
        <end position="170"/>
    </location>
</feature>
<comment type="caution">
    <text evidence="2">The sequence shown here is derived from an EMBL/GenBank/DDBJ whole genome shotgun (WGS) entry which is preliminary data.</text>
</comment>
<evidence type="ECO:0000313" key="2">
    <source>
        <dbReference type="EMBL" id="EPY30854.1"/>
    </source>
</evidence>
<reference evidence="2 3" key="1">
    <citation type="journal article" date="2013" name="PLoS ONE">
        <title>Predicting the Proteins of Angomonas deanei, Strigomonas culicis and Their Respective Endosymbionts Reveals New Aspects of the Trypanosomatidae Family.</title>
        <authorList>
            <person name="Motta M.C."/>
            <person name="Martins A.C."/>
            <person name="de Souza S.S."/>
            <person name="Catta-Preta C.M."/>
            <person name="Silva R."/>
            <person name="Klein C.C."/>
            <person name="de Almeida L.G."/>
            <person name="de Lima Cunha O."/>
            <person name="Ciapina L.P."/>
            <person name="Brocchi M."/>
            <person name="Colabardini A.C."/>
            <person name="de Araujo Lima B."/>
            <person name="Machado C.R."/>
            <person name="de Almeida Soares C.M."/>
            <person name="Probst C.M."/>
            <person name="de Menezes C.B."/>
            <person name="Thompson C.E."/>
            <person name="Bartholomeu D.C."/>
            <person name="Gradia D.F."/>
            <person name="Pavoni D.P."/>
            <person name="Grisard E.C."/>
            <person name="Fantinatti-Garboggini F."/>
            <person name="Marchini F.K."/>
            <person name="Rodrigues-Luiz G.F."/>
            <person name="Wagner G."/>
            <person name="Goldman G.H."/>
            <person name="Fietto J.L."/>
            <person name="Elias M.C."/>
            <person name="Goldman M.H."/>
            <person name="Sagot M.F."/>
            <person name="Pereira M."/>
            <person name="Stoco P.H."/>
            <person name="de Mendonca-Neto R.P."/>
            <person name="Teixeira S.M."/>
            <person name="Maciel T.E."/>
            <person name="de Oliveira Mendes T.A."/>
            <person name="Urmenyi T.P."/>
            <person name="de Souza W."/>
            <person name="Schenkman S."/>
            <person name="de Vasconcelos A.T."/>
        </authorList>
    </citation>
    <scope>NUCLEOTIDE SEQUENCE [LARGE SCALE GENOMIC DNA]</scope>
</reference>
<organism evidence="2 3">
    <name type="scientific">Strigomonas culicis</name>
    <dbReference type="NCBI Taxonomy" id="28005"/>
    <lineage>
        <taxon>Eukaryota</taxon>
        <taxon>Discoba</taxon>
        <taxon>Euglenozoa</taxon>
        <taxon>Kinetoplastea</taxon>
        <taxon>Metakinetoplastina</taxon>
        <taxon>Trypanosomatida</taxon>
        <taxon>Trypanosomatidae</taxon>
        <taxon>Strigomonadinae</taxon>
        <taxon>Strigomonas</taxon>
    </lineage>
</organism>
<evidence type="ECO:0000313" key="3">
    <source>
        <dbReference type="Proteomes" id="UP000015354"/>
    </source>
</evidence>
<accession>S9UPY7</accession>
<evidence type="ECO:0000256" key="1">
    <source>
        <dbReference type="SAM" id="MobiDB-lite"/>
    </source>
</evidence>
<gene>
    <name evidence="2" type="ORF">STCU_03849</name>
</gene>
<proteinExistence type="predicted"/>
<feature type="compositionally biased region" description="Low complexity" evidence="1">
    <location>
        <begin position="125"/>
        <end position="134"/>
    </location>
</feature>
<name>S9UPY7_9TRYP</name>
<dbReference type="AlphaFoldDB" id="S9UPY7"/>
<dbReference type="Proteomes" id="UP000015354">
    <property type="component" value="Unassembled WGS sequence"/>
</dbReference>
<dbReference type="EMBL" id="ATMH01003849">
    <property type="protein sequence ID" value="EPY30854.1"/>
    <property type="molecule type" value="Genomic_DNA"/>
</dbReference>